<feature type="region of interest" description="Disordered" evidence="1">
    <location>
        <begin position="1"/>
        <end position="60"/>
    </location>
</feature>
<dbReference type="AlphaFoldDB" id="A0A1I8IIK9"/>
<proteinExistence type="predicted"/>
<evidence type="ECO:0000256" key="1">
    <source>
        <dbReference type="SAM" id="MobiDB-lite"/>
    </source>
</evidence>
<sequence>ARTMQRVPSTWPSRQQAASKRRLCQGRQRQQQSESMRHVDAAHSQPLLPPAQHRKGRTPGSLPLLSAQCYLDAVNLPYDSMKLSFRQMPASAAAAGCAAFSTDSRHSRQLLSSSQYERQKAEFHELLCDPAQSRAGMMVDLLSGQQLSIRRNQRSGIAPSRSTNDLASAAAVAAAAAAAATGADASTARPTSRERRRERRLLFGQQGEAGGAQQLQPRQQRRNPRQESLPLQPPGVALGELLEIRTAQSLVLQRREPTTVTQGRPAGHGLPPSRQCSVGSSLSDAAAADGLHQDSAGSFCCSGIASSRRPNGSPYSSGYYGNRRSAQANSGNSQAAANCAEKYRFSDPSVGAAVTFCQRLSEMTSLVAETVRFERGRTGKTKRK</sequence>
<dbReference type="Proteomes" id="UP000095280">
    <property type="component" value="Unplaced"/>
</dbReference>
<feature type="region of interest" description="Disordered" evidence="1">
    <location>
        <begin position="203"/>
        <end position="233"/>
    </location>
</feature>
<reference evidence="3" key="1">
    <citation type="submission" date="2016-11" db="UniProtKB">
        <authorList>
            <consortium name="WormBaseParasite"/>
        </authorList>
    </citation>
    <scope>IDENTIFICATION</scope>
</reference>
<organism evidence="2 3">
    <name type="scientific">Macrostomum lignano</name>
    <dbReference type="NCBI Taxonomy" id="282301"/>
    <lineage>
        <taxon>Eukaryota</taxon>
        <taxon>Metazoa</taxon>
        <taxon>Spiralia</taxon>
        <taxon>Lophotrochozoa</taxon>
        <taxon>Platyhelminthes</taxon>
        <taxon>Rhabditophora</taxon>
        <taxon>Macrostomorpha</taxon>
        <taxon>Macrostomida</taxon>
        <taxon>Macrostomidae</taxon>
        <taxon>Macrostomum</taxon>
    </lineage>
</organism>
<name>A0A1I8IIK9_9PLAT</name>
<protein>
    <submittedName>
        <fullName evidence="3">Homeobox domain-containing protein</fullName>
    </submittedName>
</protein>
<evidence type="ECO:0000313" key="2">
    <source>
        <dbReference type="Proteomes" id="UP000095280"/>
    </source>
</evidence>
<evidence type="ECO:0000313" key="3">
    <source>
        <dbReference type="WBParaSite" id="maker-uti_cns_0012808-snap-gene-0.4-mRNA-1"/>
    </source>
</evidence>
<feature type="compositionally biased region" description="Polar residues" evidence="1">
    <location>
        <begin position="1"/>
        <end position="18"/>
    </location>
</feature>
<feature type="region of interest" description="Disordered" evidence="1">
    <location>
        <begin position="253"/>
        <end position="279"/>
    </location>
</feature>
<dbReference type="WBParaSite" id="maker-uti_cns_0012808-snap-gene-0.4-mRNA-1">
    <property type="protein sequence ID" value="maker-uti_cns_0012808-snap-gene-0.4-mRNA-1"/>
    <property type="gene ID" value="maker-uti_cns_0012808-snap-gene-0.4"/>
</dbReference>
<accession>A0A1I8IIK9</accession>
<keyword evidence="2" id="KW-1185">Reference proteome</keyword>